<dbReference type="Ensembl" id="ENSGACT00000032208.1">
    <property type="protein sequence ID" value="ENSGACP00000036749.1"/>
    <property type="gene ID" value="ENSGACG00000026508.1"/>
</dbReference>
<dbReference type="PROSITE" id="PS50835">
    <property type="entry name" value="IG_LIKE"/>
    <property type="match status" value="1"/>
</dbReference>
<evidence type="ECO:0000256" key="4">
    <source>
        <dbReference type="SAM" id="Phobius"/>
    </source>
</evidence>
<proteinExistence type="inferred from homology"/>
<dbReference type="SMART" id="SM00920">
    <property type="entry name" value="MHC_II_alpha"/>
    <property type="match status" value="1"/>
</dbReference>
<dbReference type="InterPro" id="IPR011162">
    <property type="entry name" value="MHC_I/II-like_Ag-recog"/>
</dbReference>
<dbReference type="InterPro" id="IPR001003">
    <property type="entry name" value="MHC_II_a_N"/>
</dbReference>
<dbReference type="GO" id="GO:0006955">
    <property type="term" value="P:immune response"/>
    <property type="evidence" value="ECO:0007669"/>
    <property type="project" value="InterPro"/>
</dbReference>
<feature type="transmembrane region" description="Helical" evidence="4">
    <location>
        <begin position="231"/>
        <end position="253"/>
    </location>
</feature>
<evidence type="ECO:0000313" key="7">
    <source>
        <dbReference type="Proteomes" id="UP000007635"/>
    </source>
</evidence>
<organism evidence="6 7">
    <name type="scientific">Gasterosteus aculeatus aculeatus</name>
    <name type="common">three-spined stickleback</name>
    <dbReference type="NCBI Taxonomy" id="481459"/>
    <lineage>
        <taxon>Eukaryota</taxon>
        <taxon>Metazoa</taxon>
        <taxon>Chordata</taxon>
        <taxon>Craniata</taxon>
        <taxon>Vertebrata</taxon>
        <taxon>Euteleostomi</taxon>
        <taxon>Actinopterygii</taxon>
        <taxon>Neopterygii</taxon>
        <taxon>Teleostei</taxon>
        <taxon>Neoteleostei</taxon>
        <taxon>Acanthomorphata</taxon>
        <taxon>Eupercaria</taxon>
        <taxon>Perciformes</taxon>
        <taxon>Cottioidei</taxon>
        <taxon>Gasterosteales</taxon>
        <taxon>Gasterosteidae</taxon>
        <taxon>Gasterosteus</taxon>
    </lineage>
</organism>
<reference evidence="6" key="2">
    <citation type="submission" date="2025-08" db="UniProtKB">
        <authorList>
            <consortium name="Ensembl"/>
        </authorList>
    </citation>
    <scope>IDENTIFICATION</scope>
</reference>
<dbReference type="Gene3D" id="2.60.40.10">
    <property type="entry name" value="Immunoglobulins"/>
    <property type="match status" value="1"/>
</dbReference>
<evidence type="ECO:0000256" key="3">
    <source>
        <dbReference type="ARBA" id="ARBA00023319"/>
    </source>
</evidence>
<evidence type="ECO:0000256" key="2">
    <source>
        <dbReference type="ARBA" id="ARBA00023180"/>
    </source>
</evidence>
<dbReference type="SMART" id="SM00407">
    <property type="entry name" value="IGc1"/>
    <property type="match status" value="1"/>
</dbReference>
<keyword evidence="3" id="KW-0393">Immunoglobulin domain</keyword>
<dbReference type="InterPro" id="IPR003597">
    <property type="entry name" value="Ig_C1-set"/>
</dbReference>
<evidence type="ECO:0000313" key="6">
    <source>
        <dbReference type="Ensembl" id="ENSGACP00000036749.1"/>
    </source>
</evidence>
<dbReference type="InterPro" id="IPR003006">
    <property type="entry name" value="Ig/MHC_CS"/>
</dbReference>
<keyword evidence="7" id="KW-1185">Reference proteome</keyword>
<dbReference type="InterPro" id="IPR050160">
    <property type="entry name" value="MHC/Immunoglobulin"/>
</dbReference>
<evidence type="ECO:0000256" key="1">
    <source>
        <dbReference type="ARBA" id="ARBA00007394"/>
    </source>
</evidence>
<dbReference type="SUPFAM" id="SSF54452">
    <property type="entry name" value="MHC antigen-recognition domain"/>
    <property type="match status" value="1"/>
</dbReference>
<reference evidence="6 7" key="1">
    <citation type="journal article" date="2021" name="G3 (Bethesda)">
        <title>Improved contiguity of the threespine stickleback genome using long-read sequencing.</title>
        <authorList>
            <person name="Nath S."/>
            <person name="Shaw D.E."/>
            <person name="White M.A."/>
        </authorList>
    </citation>
    <scope>NUCLEOTIDE SEQUENCE [LARGE SCALE GENOMIC DNA]</scope>
    <source>
        <strain evidence="6 7">Lake Benthic</strain>
    </source>
</reference>
<name>A0AAQ4PCW2_GASAC</name>
<dbReference type="GO" id="GO:0019882">
    <property type="term" value="P:antigen processing and presentation"/>
    <property type="evidence" value="ECO:0007669"/>
    <property type="project" value="InterPro"/>
</dbReference>
<dbReference type="GeneTree" id="ENSGT00940000161847"/>
<dbReference type="SUPFAM" id="SSF48726">
    <property type="entry name" value="Immunoglobulin"/>
    <property type="match status" value="1"/>
</dbReference>
<dbReference type="PROSITE" id="PS00290">
    <property type="entry name" value="IG_MHC"/>
    <property type="match status" value="1"/>
</dbReference>
<reference evidence="6" key="3">
    <citation type="submission" date="2025-09" db="UniProtKB">
        <authorList>
            <consortium name="Ensembl"/>
        </authorList>
    </citation>
    <scope>IDENTIFICATION</scope>
</reference>
<dbReference type="InterPro" id="IPR013783">
    <property type="entry name" value="Ig-like_fold"/>
</dbReference>
<feature type="domain" description="Ig-like" evidence="5">
    <location>
        <begin position="119"/>
        <end position="216"/>
    </location>
</feature>
<keyword evidence="2" id="KW-0325">Glycoprotein</keyword>
<dbReference type="Pfam" id="PF07654">
    <property type="entry name" value="C1-set"/>
    <property type="match status" value="1"/>
</dbReference>
<dbReference type="AlphaFoldDB" id="A0AAQ4PCW2"/>
<evidence type="ECO:0000259" key="5">
    <source>
        <dbReference type="PROSITE" id="PS50835"/>
    </source>
</evidence>
<keyword evidence="4" id="KW-1133">Transmembrane helix</keyword>
<keyword evidence="4" id="KW-0812">Transmembrane</keyword>
<keyword evidence="4" id="KW-0472">Membrane</keyword>
<dbReference type="Proteomes" id="UP000007635">
    <property type="component" value="Chromosome XVII"/>
</dbReference>
<protein>
    <recommendedName>
        <fullName evidence="5">Ig-like domain-containing protein</fullName>
    </recommendedName>
</protein>
<dbReference type="InterPro" id="IPR007110">
    <property type="entry name" value="Ig-like_dom"/>
</dbReference>
<sequence length="263" mass="29109">NARLLFDLAGFRSVETLRCLKEKPSTRRSFAFFCLFCFSGSSHDFHYTYGCYESGEVRVDVLLDGDVVAYADFGREEVVFLIPRLPPFLRDLKKLGYEFAKSSFTHCRSVLAKAKRASPNVTIPQDAPVLSVYSRHEGRGGAANTLFCLADGFYPPSVNFTWTKNGARVTGGVWDLPYGHNRDGTFHRISTLSTTPREGDVYSCSVEHRAARRPLASSWEPKEGPSRVSPAAGFFGASLVVCLIGVASGAYFFTKQPNFGFHS</sequence>
<comment type="similarity">
    <text evidence="1">Belongs to the MHC class II family.</text>
</comment>
<dbReference type="InterPro" id="IPR036179">
    <property type="entry name" value="Ig-like_dom_sf"/>
</dbReference>
<dbReference type="PANTHER" id="PTHR19944">
    <property type="entry name" value="MHC CLASS II-RELATED"/>
    <property type="match status" value="1"/>
</dbReference>
<accession>A0AAQ4PCW2</accession>
<dbReference type="GO" id="GO:0042613">
    <property type="term" value="C:MHC class II protein complex"/>
    <property type="evidence" value="ECO:0007669"/>
    <property type="project" value="InterPro"/>
</dbReference>
<dbReference type="PANTHER" id="PTHR19944:SF86">
    <property type="entry name" value="HLA CLASS II HISTOCOMPATIBILITY ANTIGEN, DR ALPHA CHAIN"/>
    <property type="match status" value="1"/>
</dbReference>